<comment type="caution">
    <text evidence="1">The sequence shown here is derived from an EMBL/GenBank/DDBJ whole genome shotgun (WGS) entry which is preliminary data.</text>
</comment>
<name>A0ACB8UN63_9EURO</name>
<dbReference type="EMBL" id="JALBCA010000153">
    <property type="protein sequence ID" value="KAI2381974.1"/>
    <property type="molecule type" value="Genomic_DNA"/>
</dbReference>
<accession>A0ACB8UN63</accession>
<sequence length="816" mass="90025">MRPSSTPAARTTKPSLSRSGPPKSSTGRNASLLQFFSKSDGPPKLKSTQSRITAYTIKGRSGNGSQDKGCTNTDARELGGLFVEDVGMGGNTAAILEHRLPDSRDRSQSPDYLWADIGNPNFTAQGYNNNDRYHENGVSIKRRKMEDDGMGVNSLPLEARESVMTVDETAGDTKEGRSSSKDNTATAKKLSYSGPFVIDSDSENELELSRDPLEPLNIEIPHIPKETDAIESRPTDFVFEAQSEIGIGDGGKEVDSSDSEEGDPDESAECDVFGNIGGYVDEEAAVCPVCQSSLEGLTEHESSLHVNQCLDGASTQPEETKRQELDKPATTAELKLMARPGQKNPFKISSNTTTTLSAFTKIMSGNAEDAAWSAAAANEVASRGKQSYERTCPFYKILPGFSITVDAFRYGAIESCNAYFLSHFHSDHYVGLNSNWSHGPIYCSKVTGNLVRQQLKVKAKYIVDLEFEIPIEVPETAGVKVTMIPANHCPGSSIFLFEKRYSNSQKIQRILHCGDFRASPAHILNPLLKPNIVDERTGRLREQRIDVCYLDTTYLNPKFGFPVQEDVIDSCAQMCVNLDKNKPDGDGIWKVGGDALAKDNTADHGNKAKRRLLVVIGTYSIGKERICLGIAKALNCKIYATAEKQRICACLEDPELSSMLTNDPLEAQVHMHSLMDIRADTLSDYLHSLKPHFTHIVGFRPTGWNYRSPAGRMTDSPPVSAVLRSDSWKARFTTKSLVPQRGSTKEVSCFGVPYSEHSSFRELTMFCCALRIGKVIPTVNVASRRTREKMKTWIHKYEAEKRKSGLFSVDENATRW</sequence>
<evidence type="ECO:0000313" key="1">
    <source>
        <dbReference type="EMBL" id="KAI2381974.1"/>
    </source>
</evidence>
<proteinExistence type="predicted"/>
<gene>
    <name evidence="1" type="primary">pso2</name>
    <name evidence="1" type="ORF">LOY88_006424</name>
</gene>
<reference evidence="1" key="1">
    <citation type="journal article" date="2022" name="bioRxiv">
        <title>Population genetic analysis of Ophidiomyces ophidiicola, the causative agent of snake fungal disease, indicates recent introductions to the USA.</title>
        <authorList>
            <person name="Ladner J.T."/>
            <person name="Palmer J.M."/>
            <person name="Ettinger C.L."/>
            <person name="Stajich J.E."/>
            <person name="Farrell T.M."/>
            <person name="Glorioso B.M."/>
            <person name="Lawson B."/>
            <person name="Price S.J."/>
            <person name="Stengle A.G."/>
            <person name="Grear D.A."/>
            <person name="Lorch J.M."/>
        </authorList>
    </citation>
    <scope>NUCLEOTIDE SEQUENCE</scope>
    <source>
        <strain evidence="1">NWHC 24266-5</strain>
    </source>
</reference>
<organism evidence="1">
    <name type="scientific">Ophidiomyces ophidiicola</name>
    <dbReference type="NCBI Taxonomy" id="1387563"/>
    <lineage>
        <taxon>Eukaryota</taxon>
        <taxon>Fungi</taxon>
        <taxon>Dikarya</taxon>
        <taxon>Ascomycota</taxon>
        <taxon>Pezizomycotina</taxon>
        <taxon>Eurotiomycetes</taxon>
        <taxon>Eurotiomycetidae</taxon>
        <taxon>Onygenales</taxon>
        <taxon>Onygenaceae</taxon>
        <taxon>Ophidiomyces</taxon>
    </lineage>
</organism>
<protein>
    <submittedName>
        <fullName evidence="1">DNA cross-link repair protein PSO2/SNM1</fullName>
    </submittedName>
</protein>